<evidence type="ECO:0000256" key="1">
    <source>
        <dbReference type="SAM" id="MobiDB-lite"/>
    </source>
</evidence>
<dbReference type="OrthoDB" id="21474at2759"/>
<reference evidence="2" key="1">
    <citation type="submission" date="2020-04" db="EMBL/GenBank/DDBJ databases">
        <title>Draft genome resource of the tomato pathogen Pseudocercospora fuligena.</title>
        <authorList>
            <person name="Zaccaron A."/>
        </authorList>
    </citation>
    <scope>NUCLEOTIDE SEQUENCE</scope>
    <source>
        <strain evidence="2">PF001</strain>
    </source>
</reference>
<name>A0A8H6VHX1_9PEZI</name>
<proteinExistence type="predicted"/>
<dbReference type="Proteomes" id="UP000660729">
    <property type="component" value="Unassembled WGS sequence"/>
</dbReference>
<feature type="region of interest" description="Disordered" evidence="1">
    <location>
        <begin position="1"/>
        <end position="138"/>
    </location>
</feature>
<sequence length="213" mass="24813">MLDAPSTGGRVLHSGLTGGLGRLVTDNEFYEDRIDAGPTPISPSKRSKRDKDLLSVSEPKEKEKDSKKDRRKSSYVSYSTTTTSKDRDRRARSRSPERERRHHRRSHREDSFSSEDRSRKSRPKAIEYDRPMSVQPTSHNQIVAYNQSRAELFLSLVTKGPESQHGLSINKVLKRYHREREVRGEREKDDEDKELWKSLRLRRNERGEIVVVL</sequence>
<feature type="compositionally biased region" description="Basic and acidic residues" evidence="1">
    <location>
        <begin position="84"/>
        <end position="99"/>
    </location>
</feature>
<keyword evidence="3" id="KW-1185">Reference proteome</keyword>
<feature type="compositionally biased region" description="Low complexity" evidence="1">
    <location>
        <begin position="74"/>
        <end position="83"/>
    </location>
</feature>
<accession>A0A8H6VHX1</accession>
<feature type="compositionally biased region" description="Basic and acidic residues" evidence="1">
    <location>
        <begin position="107"/>
        <end position="130"/>
    </location>
</feature>
<protein>
    <submittedName>
        <fullName evidence="2">Uncharacterized protein</fullName>
    </submittedName>
</protein>
<evidence type="ECO:0000313" key="2">
    <source>
        <dbReference type="EMBL" id="KAF7193033.1"/>
    </source>
</evidence>
<evidence type="ECO:0000313" key="3">
    <source>
        <dbReference type="Proteomes" id="UP000660729"/>
    </source>
</evidence>
<gene>
    <name evidence="2" type="ORF">HII31_05594</name>
</gene>
<dbReference type="EMBL" id="JABCIY010000096">
    <property type="protein sequence ID" value="KAF7193033.1"/>
    <property type="molecule type" value="Genomic_DNA"/>
</dbReference>
<feature type="compositionally biased region" description="Basic and acidic residues" evidence="1">
    <location>
        <begin position="49"/>
        <end position="68"/>
    </location>
</feature>
<comment type="caution">
    <text evidence="2">The sequence shown here is derived from an EMBL/GenBank/DDBJ whole genome shotgun (WGS) entry which is preliminary data.</text>
</comment>
<dbReference type="AlphaFoldDB" id="A0A8H6VHX1"/>
<organism evidence="2 3">
    <name type="scientific">Pseudocercospora fuligena</name>
    <dbReference type="NCBI Taxonomy" id="685502"/>
    <lineage>
        <taxon>Eukaryota</taxon>
        <taxon>Fungi</taxon>
        <taxon>Dikarya</taxon>
        <taxon>Ascomycota</taxon>
        <taxon>Pezizomycotina</taxon>
        <taxon>Dothideomycetes</taxon>
        <taxon>Dothideomycetidae</taxon>
        <taxon>Mycosphaerellales</taxon>
        <taxon>Mycosphaerellaceae</taxon>
        <taxon>Pseudocercospora</taxon>
    </lineage>
</organism>